<protein>
    <submittedName>
        <fullName evidence="2">BgtE-5419-1</fullName>
    </submittedName>
    <submittedName>
        <fullName evidence="1">Putative secreted effector protein</fullName>
    </submittedName>
</protein>
<organism evidence="2">
    <name type="scientific">Blumeria graminis f. sp. tritici 96224</name>
    <dbReference type="NCBI Taxonomy" id="1268274"/>
    <lineage>
        <taxon>Eukaryota</taxon>
        <taxon>Fungi</taxon>
        <taxon>Dikarya</taxon>
        <taxon>Ascomycota</taxon>
        <taxon>Pezizomycotina</taxon>
        <taxon>Leotiomycetes</taxon>
        <taxon>Erysiphales</taxon>
        <taxon>Erysiphaceae</taxon>
        <taxon>Blumeria</taxon>
    </lineage>
</organism>
<gene>
    <name evidence="1" type="ORF">BGT96224_E5419</name>
    <name evidence="2" type="ORF">BGT96224V2_LOCUS2679</name>
</gene>
<reference evidence="1" key="2">
    <citation type="submission" date="2013-01" db="EMBL/GenBank/DDBJ databases">
        <title>The wheat powdery mildew genome reveals unique evolution of an obligate biotroph.</title>
        <authorList>
            <person name="Oberhaensli S."/>
            <person name="Wicker T."/>
            <person name="Keller B."/>
        </authorList>
    </citation>
    <scope>NUCLEOTIDE SEQUENCE</scope>
    <source>
        <strain evidence="1">96224</strain>
    </source>
</reference>
<dbReference type="EMBL" id="UIGY01000051">
    <property type="protein sequence ID" value="SUZ09494.1"/>
    <property type="molecule type" value="Genomic_DNA"/>
</dbReference>
<evidence type="ECO:0000313" key="1">
    <source>
        <dbReference type="EMBL" id="EPQ65519.1"/>
    </source>
</evidence>
<proteinExistence type="predicted"/>
<reference evidence="3" key="1">
    <citation type="journal article" date="2013" name="Nat. Genet.">
        <title>The wheat powdery mildew genome shows the unique evolution of an obligate biotroph.</title>
        <authorList>
            <person name="Wicker T."/>
            <person name="Oberhaensli S."/>
            <person name="Parlange F."/>
            <person name="Buchmann J.P."/>
            <person name="Shatalina M."/>
            <person name="Roffler S."/>
            <person name="Ben-David R."/>
            <person name="Dolezel J."/>
            <person name="Simkova H."/>
            <person name="Schulze-Lefert P."/>
            <person name="Spanu P.D."/>
            <person name="Bruggmann R."/>
            <person name="Amselem J."/>
            <person name="Quesneville H."/>
            <person name="Ver Loren van Themaat E."/>
            <person name="Paape T."/>
            <person name="Shimizu K.K."/>
            <person name="Keller B."/>
        </authorList>
    </citation>
    <scope>NUCLEOTIDE SEQUENCE [LARGE SCALE GENOMIC DNA]</scope>
    <source>
        <strain evidence="3">96224</strain>
    </source>
</reference>
<dbReference type="HOGENOM" id="CLU_2170647_0_0_1"/>
<accession>A0A061HK34</accession>
<name>A0A061HK34_BLUGR</name>
<dbReference type="AlphaFoldDB" id="A0A061HK34"/>
<evidence type="ECO:0000313" key="3">
    <source>
        <dbReference type="Proteomes" id="UP000053110"/>
    </source>
</evidence>
<evidence type="ECO:0000313" key="2">
    <source>
        <dbReference type="EMBL" id="SUZ09494.1"/>
    </source>
</evidence>
<sequence length="125" mass="14160">MHCIFAVLLATEKASSVQDRLIIMSDYPYLFYGAYQPAFAIRFHLPPINHDITLSKVKIEGPGTYNALYCSPTLSSEDIVKQVTRGLFHLPYTDLIHQGYESLELKSCQSSIQTLSKNFRQSQIS</sequence>
<dbReference type="Proteomes" id="UP000053110">
    <property type="component" value="Unassembled WGS sequence"/>
</dbReference>
<reference evidence="2" key="3">
    <citation type="submission" date="2018-07" db="EMBL/GenBank/DDBJ databases">
        <authorList>
            <person name="Quirk P.G."/>
            <person name="Krulwich T.A."/>
        </authorList>
    </citation>
    <scope>NUCLEOTIDE SEQUENCE</scope>
    <source>
        <strain evidence="2">96224</strain>
    </source>
</reference>
<dbReference type="EMBL" id="KE375024">
    <property type="protein sequence ID" value="EPQ65519.1"/>
    <property type="molecule type" value="Genomic_DNA"/>
</dbReference>